<dbReference type="EMBL" id="CP136890">
    <property type="protein sequence ID" value="WOK92854.1"/>
    <property type="molecule type" value="Genomic_DNA"/>
</dbReference>
<evidence type="ECO:0000313" key="1">
    <source>
        <dbReference type="EMBL" id="WOK92854.1"/>
    </source>
</evidence>
<protein>
    <recommendedName>
        <fullName evidence="3">Reverse transcriptase</fullName>
    </recommendedName>
</protein>
<accession>A0AAQ3JMP8</accession>
<proteinExistence type="predicted"/>
<gene>
    <name evidence="1" type="ORF">Cni_G01546</name>
</gene>
<reference evidence="1 2" key="1">
    <citation type="submission" date="2023-10" db="EMBL/GenBank/DDBJ databases">
        <title>Chromosome-scale genome assembly provides insights into flower coloration mechanisms of Canna indica.</title>
        <authorList>
            <person name="Li C."/>
        </authorList>
    </citation>
    <scope>NUCLEOTIDE SEQUENCE [LARGE SCALE GENOMIC DNA]</scope>
    <source>
        <tissue evidence="1">Flower</tissue>
    </source>
</reference>
<sequence length="116" mass="13793">MFGLNSVKHLNRIASDHIPILFLAENKRFIGEKKKRFVFEHYWMDYEELEEVIKNNWQSNIFSSSRMEELSLNLTEIENKVSAWAKKNVCNLEKELKIAKDELDVLEKLDENDNCD</sequence>
<dbReference type="AlphaFoldDB" id="A0AAQ3JMP8"/>
<name>A0AAQ3JMP8_9LILI</name>
<evidence type="ECO:0000313" key="2">
    <source>
        <dbReference type="Proteomes" id="UP001327560"/>
    </source>
</evidence>
<keyword evidence="2" id="KW-1185">Reference proteome</keyword>
<evidence type="ECO:0008006" key="3">
    <source>
        <dbReference type="Google" id="ProtNLM"/>
    </source>
</evidence>
<dbReference type="Proteomes" id="UP001327560">
    <property type="component" value="Chromosome 1"/>
</dbReference>
<organism evidence="1 2">
    <name type="scientific">Canna indica</name>
    <name type="common">Indian-shot</name>
    <dbReference type="NCBI Taxonomy" id="4628"/>
    <lineage>
        <taxon>Eukaryota</taxon>
        <taxon>Viridiplantae</taxon>
        <taxon>Streptophyta</taxon>
        <taxon>Embryophyta</taxon>
        <taxon>Tracheophyta</taxon>
        <taxon>Spermatophyta</taxon>
        <taxon>Magnoliopsida</taxon>
        <taxon>Liliopsida</taxon>
        <taxon>Zingiberales</taxon>
        <taxon>Cannaceae</taxon>
        <taxon>Canna</taxon>
    </lineage>
</organism>